<feature type="compositionally biased region" description="Pro residues" evidence="2">
    <location>
        <begin position="916"/>
        <end position="926"/>
    </location>
</feature>
<evidence type="ECO:0000256" key="2">
    <source>
        <dbReference type="SAM" id="MobiDB-lite"/>
    </source>
</evidence>
<proteinExistence type="predicted"/>
<dbReference type="InterPro" id="IPR036612">
    <property type="entry name" value="KH_dom_type_1_sf"/>
</dbReference>
<protein>
    <recommendedName>
        <fullName evidence="3">K Homology domain-containing protein</fullName>
    </recommendedName>
</protein>
<evidence type="ECO:0000313" key="4">
    <source>
        <dbReference type="EMBL" id="KAG2489012.1"/>
    </source>
</evidence>
<reference evidence="4" key="1">
    <citation type="journal article" date="2020" name="bioRxiv">
        <title>Comparative genomics of Chlamydomonas.</title>
        <authorList>
            <person name="Craig R.J."/>
            <person name="Hasan A.R."/>
            <person name="Ness R.W."/>
            <person name="Keightley P.D."/>
        </authorList>
    </citation>
    <scope>NUCLEOTIDE SEQUENCE</scope>
    <source>
        <strain evidence="4">CCAP 11/70</strain>
    </source>
</reference>
<feature type="compositionally biased region" description="Low complexity" evidence="2">
    <location>
        <begin position="724"/>
        <end position="738"/>
    </location>
</feature>
<dbReference type="EMBL" id="JAEHOE010000077">
    <property type="protein sequence ID" value="KAG2489012.1"/>
    <property type="molecule type" value="Genomic_DNA"/>
</dbReference>
<dbReference type="SUPFAM" id="SSF54791">
    <property type="entry name" value="Eukaryotic type KH-domain (KH-domain type I)"/>
    <property type="match status" value="1"/>
</dbReference>
<dbReference type="Proteomes" id="UP000612055">
    <property type="component" value="Unassembled WGS sequence"/>
</dbReference>
<evidence type="ECO:0000259" key="3">
    <source>
        <dbReference type="SMART" id="SM00322"/>
    </source>
</evidence>
<dbReference type="AlphaFoldDB" id="A0A836BUE7"/>
<feature type="compositionally biased region" description="Gly residues" evidence="2">
    <location>
        <begin position="688"/>
        <end position="697"/>
    </location>
</feature>
<keyword evidence="5" id="KW-1185">Reference proteome</keyword>
<feature type="compositionally biased region" description="Low complexity" evidence="2">
    <location>
        <begin position="96"/>
        <end position="117"/>
    </location>
</feature>
<feature type="region of interest" description="Disordered" evidence="2">
    <location>
        <begin position="1"/>
        <end position="151"/>
    </location>
</feature>
<feature type="domain" description="K Homology" evidence="3">
    <location>
        <begin position="249"/>
        <end position="335"/>
    </location>
</feature>
<evidence type="ECO:0000313" key="5">
    <source>
        <dbReference type="Proteomes" id="UP000612055"/>
    </source>
</evidence>
<comment type="caution">
    <text evidence="4">The sequence shown here is derived from an EMBL/GenBank/DDBJ whole genome shotgun (WGS) entry which is preliminary data.</text>
</comment>
<keyword evidence="1" id="KW-0694">RNA-binding</keyword>
<dbReference type="PROSITE" id="PS50084">
    <property type="entry name" value="KH_TYPE_1"/>
    <property type="match status" value="1"/>
</dbReference>
<dbReference type="Gene3D" id="3.30.1370.10">
    <property type="entry name" value="K Homology domain, type 1"/>
    <property type="match status" value="1"/>
</dbReference>
<feature type="region of interest" description="Disordered" evidence="2">
    <location>
        <begin position="218"/>
        <end position="240"/>
    </location>
</feature>
<feature type="region of interest" description="Disordered" evidence="2">
    <location>
        <begin position="676"/>
        <end position="1027"/>
    </location>
</feature>
<feature type="compositionally biased region" description="Gly residues" evidence="2">
    <location>
        <begin position="782"/>
        <end position="796"/>
    </location>
</feature>
<evidence type="ECO:0000256" key="1">
    <source>
        <dbReference type="PROSITE-ProRule" id="PRU00117"/>
    </source>
</evidence>
<feature type="compositionally biased region" description="Basic and acidic residues" evidence="2">
    <location>
        <begin position="964"/>
        <end position="973"/>
    </location>
</feature>
<dbReference type="SMART" id="SM00322">
    <property type="entry name" value="KH"/>
    <property type="match status" value="1"/>
</dbReference>
<feature type="compositionally biased region" description="Gly residues" evidence="2">
    <location>
        <begin position="851"/>
        <end position="870"/>
    </location>
</feature>
<dbReference type="GO" id="GO:0003723">
    <property type="term" value="F:RNA binding"/>
    <property type="evidence" value="ECO:0007669"/>
    <property type="project" value="UniProtKB-UniRule"/>
</dbReference>
<feature type="compositionally biased region" description="Low complexity" evidence="2">
    <location>
        <begin position="989"/>
        <end position="1004"/>
    </location>
</feature>
<dbReference type="Pfam" id="PF00013">
    <property type="entry name" value="KH_1"/>
    <property type="match status" value="1"/>
</dbReference>
<dbReference type="OrthoDB" id="550454at2759"/>
<feature type="compositionally biased region" description="Low complexity" evidence="2">
    <location>
        <begin position="767"/>
        <end position="781"/>
    </location>
</feature>
<feature type="region of interest" description="Disordered" evidence="2">
    <location>
        <begin position="503"/>
        <end position="542"/>
    </location>
</feature>
<name>A0A836BUE7_9CHLO</name>
<sequence>MAAAPPPAAGAPHALSGHPGQPTHGRSRSASPALDPSAPAFMPPGQGPPGPGQPGEPSGAPSAAGMTHAHAHAHAHGYGGPARDAADPHRPPRHPAPAADPYGAYAPNDPGYPSHPHAMPPHPHAHVHAHPHHAPRERRHSSASTGSVGHAGESGLVGLDLSGLSAGDLGQLADFINSHKLAGNRPVYNPAHGDPGGAYGRGGYGRAGAHLPQAHVHERDPKWVQPSGPRRPGEGVENEEQGIVNAEKTAAGMILRITLLAAGFVIGPSGSSVREIMRVTGADVKSWTENRTAQQLLAGAGGGSSGPRRPCRMVVVEGDEAAVLAAVNVIVAAVDRYKDLCEGRYQGQAVPRLQRVLGVDFCYQPPPRAAAPSAAALKGGAAERGPHATHRPLGRDEYGYSPPSSGAGGGVGVGSTLAAAYGSYPPYPGPGGGGGGPGGGGGMDPAAAAGAYGSLAGGAAGHYLLAPALPASPVAMPRGGLPPGAGGGMEAWGYAPHGGPYGMPGRPYDPSSPPYGSRGGSNPSANPSNPSSKTGGGGGLNGGGGGGGYNPYGMGHMAMGPLDPSALAMGPLPLPMPPGSPPMALVPGGALQLPPGTDVNALTDYLVRSGGFMAPGGLMPLDVGGLGGGAGGAYAPMDLQTAFMAGLVAAQPGGFVTGLAGPGFYYGAPLPGVPLSPGGMPGSPTRAGRGGGGGGPLGAPPSPSRLNPLAQPWAAPFAPHPRDAPAASTAAGAGAEGAPRGEGGRGAHAESGDRSTYRGSGGGAAPAGGEAEAAAAASAGGVSPGGGADDMGGGGGGDDDDDLAAAAGEEVALAAAERALANRTPKRPTKLTQPLPSDAGAPLTAPAGSDVSGGGGGGGGGGPDGGGGGVDALPAVAGSPTGGLVSAGDPLVSPSRFSSAAKGRRGRGLRRSYPDSPTPAAPPAGPPANLAGGGGGGGRPAATISQTLAALPDLFASKAAVQDHPAEGDERPQLDQTGPDGGGGGGERGAPAPAGTEAAAAAEGSQRQRLSVPVPVPVPERAGSNGV</sequence>
<organism evidence="4 5">
    <name type="scientific">Edaphochlamys debaryana</name>
    <dbReference type="NCBI Taxonomy" id="47281"/>
    <lineage>
        <taxon>Eukaryota</taxon>
        <taxon>Viridiplantae</taxon>
        <taxon>Chlorophyta</taxon>
        <taxon>core chlorophytes</taxon>
        <taxon>Chlorophyceae</taxon>
        <taxon>CS clade</taxon>
        <taxon>Chlamydomonadales</taxon>
        <taxon>Chlamydomonadales incertae sedis</taxon>
        <taxon>Edaphochlamys</taxon>
    </lineage>
</organism>
<dbReference type="InterPro" id="IPR004087">
    <property type="entry name" value="KH_dom"/>
</dbReference>
<feature type="compositionally biased region" description="Gly residues" evidence="2">
    <location>
        <begin position="979"/>
        <end position="988"/>
    </location>
</feature>
<feature type="compositionally biased region" description="Pro residues" evidence="2">
    <location>
        <begin position="41"/>
        <end position="54"/>
    </location>
</feature>
<feature type="compositionally biased region" description="Basic and acidic residues" evidence="2">
    <location>
        <begin position="742"/>
        <end position="756"/>
    </location>
</feature>
<feature type="compositionally biased region" description="Low complexity" evidence="2">
    <location>
        <begin position="804"/>
        <end position="821"/>
    </location>
</feature>
<feature type="compositionally biased region" description="Basic residues" evidence="2">
    <location>
        <begin position="123"/>
        <end position="141"/>
    </location>
</feature>
<feature type="compositionally biased region" description="Low complexity" evidence="2">
    <location>
        <begin position="55"/>
        <end position="68"/>
    </location>
</feature>
<feature type="compositionally biased region" description="Low complexity" evidence="2">
    <location>
        <begin position="504"/>
        <end position="532"/>
    </location>
</feature>
<feature type="region of interest" description="Disordered" evidence="2">
    <location>
        <begin position="373"/>
        <end position="405"/>
    </location>
</feature>
<feature type="compositionally biased region" description="Low complexity" evidence="2">
    <location>
        <begin position="28"/>
        <end position="40"/>
    </location>
</feature>
<gene>
    <name evidence="4" type="ORF">HYH03_012451</name>
</gene>
<dbReference type="InterPro" id="IPR004088">
    <property type="entry name" value="KH_dom_type_1"/>
</dbReference>
<accession>A0A836BUE7</accession>